<protein>
    <recommendedName>
        <fullName evidence="1">DOD-type homing endonuclease domain-containing protein</fullName>
    </recommendedName>
</protein>
<dbReference type="InterPro" id="IPR004042">
    <property type="entry name" value="Intein_endonuc_central"/>
</dbReference>
<evidence type="ECO:0000259" key="1">
    <source>
        <dbReference type="PROSITE" id="PS50819"/>
    </source>
</evidence>
<dbReference type="PRINTS" id="PR00379">
    <property type="entry name" value="INTEIN"/>
</dbReference>
<organism evidence="2 3">
    <name type="scientific">Catenuloplanes nepalensis</name>
    <dbReference type="NCBI Taxonomy" id="587533"/>
    <lineage>
        <taxon>Bacteria</taxon>
        <taxon>Bacillati</taxon>
        <taxon>Actinomycetota</taxon>
        <taxon>Actinomycetes</taxon>
        <taxon>Micromonosporales</taxon>
        <taxon>Micromonosporaceae</taxon>
        <taxon>Catenuloplanes</taxon>
    </lineage>
</organism>
<dbReference type="SUPFAM" id="SSF55608">
    <property type="entry name" value="Homing endonucleases"/>
    <property type="match status" value="1"/>
</dbReference>
<evidence type="ECO:0000313" key="3">
    <source>
        <dbReference type="Proteomes" id="UP001240984"/>
    </source>
</evidence>
<dbReference type="Gene3D" id="3.10.28.10">
    <property type="entry name" value="Homing endonucleases"/>
    <property type="match status" value="1"/>
</dbReference>
<gene>
    <name evidence="2" type="ORF">J2S43_000560</name>
</gene>
<sequence>MHPPEIRDRAIAMHAEGVPFRLIWQTLNLSPHTVGNWLYGERARRRRERIPDARCPRCADPPRLPEAPATYAYLLGQYLGDGHIVRSQRTVLLAVYCDNKYPGIIAEIEAAMRACGARSVHHRARIGCTAVSALWKHWPCLLPQHGPGIKHARPIALADWQEPIVDAHAEAFVRGLIHSDGCRFTNRVVVSGRTYEYPRYMFTNESTDIMRLCSRSLDRLGIEWRMSRRNTLSVAKRTSVARLDEFVGPKS</sequence>
<proteinExistence type="predicted"/>
<dbReference type="EMBL" id="JAUSRA010000001">
    <property type="protein sequence ID" value="MDP9792048.1"/>
    <property type="molecule type" value="Genomic_DNA"/>
</dbReference>
<evidence type="ECO:0000313" key="2">
    <source>
        <dbReference type="EMBL" id="MDP9792048.1"/>
    </source>
</evidence>
<name>A0ABT9MLA8_9ACTN</name>
<dbReference type="InterPro" id="IPR009057">
    <property type="entry name" value="Homeodomain-like_sf"/>
</dbReference>
<dbReference type="RefSeq" id="WP_306826968.1">
    <property type="nucleotide sequence ID" value="NZ_JAUSRA010000001.1"/>
</dbReference>
<dbReference type="PROSITE" id="PS50819">
    <property type="entry name" value="INTEIN_ENDONUCLEASE"/>
    <property type="match status" value="1"/>
</dbReference>
<feature type="domain" description="DOD-type homing endonuclease" evidence="1">
    <location>
        <begin position="74"/>
        <end position="222"/>
    </location>
</feature>
<dbReference type="InterPro" id="IPR027434">
    <property type="entry name" value="Homing_endonucl"/>
</dbReference>
<keyword evidence="3" id="KW-1185">Reference proteome</keyword>
<comment type="caution">
    <text evidence="2">The sequence shown here is derived from an EMBL/GenBank/DDBJ whole genome shotgun (WGS) entry which is preliminary data.</text>
</comment>
<dbReference type="SUPFAM" id="SSF46689">
    <property type="entry name" value="Homeodomain-like"/>
    <property type="match status" value="1"/>
</dbReference>
<accession>A0ABT9MLA8</accession>
<dbReference type="InterPro" id="IPR006142">
    <property type="entry name" value="INTEIN"/>
</dbReference>
<dbReference type="Proteomes" id="UP001240984">
    <property type="component" value="Unassembled WGS sequence"/>
</dbReference>
<reference evidence="2 3" key="1">
    <citation type="submission" date="2023-07" db="EMBL/GenBank/DDBJ databases">
        <title>Sequencing the genomes of 1000 actinobacteria strains.</title>
        <authorList>
            <person name="Klenk H.-P."/>
        </authorList>
    </citation>
    <scope>NUCLEOTIDE SEQUENCE [LARGE SCALE GENOMIC DNA]</scope>
    <source>
        <strain evidence="2 3">DSM 44710</strain>
    </source>
</reference>